<comment type="caution">
    <text evidence="1">The sequence shown here is derived from an EMBL/GenBank/DDBJ whole genome shotgun (WGS) entry which is preliminary data.</text>
</comment>
<name>A0ACC1T7X9_9APHY</name>
<reference evidence="1" key="1">
    <citation type="submission" date="2022-07" db="EMBL/GenBank/DDBJ databases">
        <title>Genome Sequence of Phlebia brevispora.</title>
        <authorList>
            <person name="Buettner E."/>
        </authorList>
    </citation>
    <scope>NUCLEOTIDE SEQUENCE</scope>
    <source>
        <strain evidence="1">MPL23</strain>
    </source>
</reference>
<gene>
    <name evidence="1" type="ORF">NM688_g2643</name>
</gene>
<proteinExistence type="predicted"/>
<evidence type="ECO:0000313" key="2">
    <source>
        <dbReference type="Proteomes" id="UP001148662"/>
    </source>
</evidence>
<sequence length="773" mass="87290">MQRLVCMILRSALHDVGKVILKPSSVRNCTKACRTLSRAITVLAYSTSAIGNASGRKPQTSVFGSSNAPTGVKLRLQDAKFDSLMWKLQTGLSEGSLERIRQSYTEFIENERQMKPALYRPRQRQQEVMLATIESLADAGDLDMLDIVLDLMGARCNMTISRELHQSIITRFLEGGRLHHVFVWLTQMRHKPGHATPSVEMWNSFIKKCLRNSAPAEFLRKPVACVRMSGCEPNRETYQAILEMFYSDQAFSPPIEDIRSVLEDMKKAGLLNSTTIDGLDGAYVRANVYEAAFRSGDPLQEVDESRVPSDSRINAMLGQSLLDKSERETTRLLRGFIHEGFRPDVSTLAVMAQAIDTLHTLVYWEGLLHVRADTEVWETVLQNAAQNNSNVAMEIYHAALARGHIPTVPMLLPILRDLCFAKWKPPPTKNVDKALQLLAQYVDLNAEAAKSTRRQPSHRRSGDDLPLYNVVLRALVSAPNIVERLPTATALLEEIQSRGIPMNSSTCASFIILSMQCASSPEEAIKVYRMMTRAKPGRPSLDAKGYTAVLGAFTKNFLRNPAAFQSCLGILKDMRQAGYPMTVEVFSIILSQLGVLASEVPKERIDIHQQILASIRRIHNHISVEAGFKPDTVLWNQLMNTYQRAGSFRDAYKVWEAMFITREFDYASVSIIADACAYFGAYDTAMDVFLKLQRVGFVFNDRNWLNWIECLCRLGRIEDATKVVCLQMPMEKQIKPGLEHARLLLQFAAKRNEESLVIDRLRRYLPHLYQRLQ</sequence>
<evidence type="ECO:0000313" key="1">
    <source>
        <dbReference type="EMBL" id="KAJ3555320.1"/>
    </source>
</evidence>
<organism evidence="1 2">
    <name type="scientific">Phlebia brevispora</name>
    <dbReference type="NCBI Taxonomy" id="194682"/>
    <lineage>
        <taxon>Eukaryota</taxon>
        <taxon>Fungi</taxon>
        <taxon>Dikarya</taxon>
        <taxon>Basidiomycota</taxon>
        <taxon>Agaricomycotina</taxon>
        <taxon>Agaricomycetes</taxon>
        <taxon>Polyporales</taxon>
        <taxon>Meruliaceae</taxon>
        <taxon>Phlebia</taxon>
    </lineage>
</organism>
<protein>
    <submittedName>
        <fullName evidence="1">Uncharacterized protein</fullName>
    </submittedName>
</protein>
<keyword evidence="2" id="KW-1185">Reference proteome</keyword>
<accession>A0ACC1T7X9</accession>
<dbReference type="EMBL" id="JANHOG010000342">
    <property type="protein sequence ID" value="KAJ3555320.1"/>
    <property type="molecule type" value="Genomic_DNA"/>
</dbReference>
<dbReference type="Proteomes" id="UP001148662">
    <property type="component" value="Unassembled WGS sequence"/>
</dbReference>